<keyword evidence="1 4" id="KW-0547">Nucleotide-binding</keyword>
<feature type="binding site" evidence="4">
    <location>
        <position position="42"/>
    </location>
    <ligand>
        <name>ATP</name>
        <dbReference type="ChEBI" id="CHEBI:30616"/>
    </ligand>
</feature>
<dbReference type="SUPFAM" id="SSF52540">
    <property type="entry name" value="P-loop containing nucleoside triphosphate hydrolases"/>
    <property type="match status" value="1"/>
</dbReference>
<feature type="region of interest" description="Disordered" evidence="5">
    <location>
        <begin position="147"/>
        <end position="170"/>
    </location>
</feature>
<dbReference type="InterPro" id="IPR041664">
    <property type="entry name" value="AAA_16"/>
</dbReference>
<dbReference type="PROSITE" id="PS50005">
    <property type="entry name" value="TPR"/>
    <property type="match status" value="3"/>
</dbReference>
<evidence type="ECO:0000256" key="1">
    <source>
        <dbReference type="ARBA" id="ARBA00022741"/>
    </source>
</evidence>
<dbReference type="InterPro" id="IPR019734">
    <property type="entry name" value="TPR_rpt"/>
</dbReference>
<dbReference type="Pfam" id="PF13191">
    <property type="entry name" value="AAA_16"/>
    <property type="match status" value="1"/>
</dbReference>
<dbReference type="InterPro" id="IPR011009">
    <property type="entry name" value="Kinase-like_dom_sf"/>
</dbReference>
<protein>
    <submittedName>
        <fullName evidence="7">Tetratricopeptide repeat protein</fullName>
    </submittedName>
</protein>
<evidence type="ECO:0000256" key="4">
    <source>
        <dbReference type="PROSITE-ProRule" id="PRU10141"/>
    </source>
</evidence>
<feature type="repeat" description="TPR" evidence="3">
    <location>
        <begin position="1103"/>
        <end position="1136"/>
    </location>
</feature>
<dbReference type="SUPFAM" id="SSF56112">
    <property type="entry name" value="Protein kinase-like (PK-like)"/>
    <property type="match status" value="1"/>
</dbReference>
<dbReference type="InterPro" id="IPR008271">
    <property type="entry name" value="Ser/Thr_kinase_AS"/>
</dbReference>
<name>A0ABV6YRT9_UNCC1</name>
<evidence type="ECO:0000256" key="3">
    <source>
        <dbReference type="PROSITE-ProRule" id="PRU00339"/>
    </source>
</evidence>
<dbReference type="Pfam" id="PF00069">
    <property type="entry name" value="Pkinase"/>
    <property type="match status" value="2"/>
</dbReference>
<dbReference type="PANTHER" id="PTHR16305:SF28">
    <property type="entry name" value="GUANYLATE CYCLASE DOMAIN-CONTAINING PROTEIN"/>
    <property type="match status" value="1"/>
</dbReference>
<dbReference type="SMART" id="SM00220">
    <property type="entry name" value="S_TKc"/>
    <property type="match status" value="1"/>
</dbReference>
<feature type="domain" description="Protein kinase" evidence="6">
    <location>
        <begin position="13"/>
        <end position="359"/>
    </location>
</feature>
<evidence type="ECO:0000256" key="5">
    <source>
        <dbReference type="SAM" id="MobiDB-lite"/>
    </source>
</evidence>
<reference evidence="7 8" key="1">
    <citation type="submission" date="2024-09" db="EMBL/GenBank/DDBJ databases">
        <title>Laminarin stimulates single cell rates of sulfate reduction while oxygen inhibits transcriptomic activity in coastal marine sediment.</title>
        <authorList>
            <person name="Lindsay M."/>
            <person name="Orcutt B."/>
            <person name="Emerson D."/>
            <person name="Stepanauskas R."/>
            <person name="D'Angelo T."/>
        </authorList>
    </citation>
    <scope>NUCLEOTIDE SEQUENCE [LARGE SCALE GENOMIC DNA]</scope>
    <source>
        <strain evidence="7">SAG AM-311-K15</strain>
    </source>
</reference>
<dbReference type="InterPro" id="IPR000719">
    <property type="entry name" value="Prot_kinase_dom"/>
</dbReference>
<gene>
    <name evidence="7" type="ORF">ACFL27_01785</name>
</gene>
<dbReference type="PROSITE" id="PS50011">
    <property type="entry name" value="PROTEIN_KINASE_DOM"/>
    <property type="match status" value="1"/>
</dbReference>
<evidence type="ECO:0000313" key="8">
    <source>
        <dbReference type="Proteomes" id="UP001594351"/>
    </source>
</evidence>
<dbReference type="Pfam" id="PF13176">
    <property type="entry name" value="TPR_7"/>
    <property type="match status" value="1"/>
</dbReference>
<organism evidence="7 8">
    <name type="scientific">candidate division CSSED10-310 bacterium</name>
    <dbReference type="NCBI Taxonomy" id="2855610"/>
    <lineage>
        <taxon>Bacteria</taxon>
        <taxon>Bacteria division CSSED10-310</taxon>
    </lineage>
</organism>
<dbReference type="Proteomes" id="UP001594351">
    <property type="component" value="Unassembled WGS sequence"/>
</dbReference>
<dbReference type="PROSITE" id="PS00108">
    <property type="entry name" value="PROTEIN_KINASE_ST"/>
    <property type="match status" value="1"/>
</dbReference>
<evidence type="ECO:0000256" key="2">
    <source>
        <dbReference type="ARBA" id="ARBA00022840"/>
    </source>
</evidence>
<feature type="repeat" description="TPR" evidence="3">
    <location>
        <begin position="903"/>
        <end position="936"/>
    </location>
</feature>
<dbReference type="CDD" id="cd14014">
    <property type="entry name" value="STKc_PknB_like"/>
    <property type="match status" value="1"/>
</dbReference>
<dbReference type="Gene3D" id="1.10.510.10">
    <property type="entry name" value="Transferase(Phosphotransferase) domain 1"/>
    <property type="match status" value="2"/>
</dbReference>
<dbReference type="SMART" id="SM00028">
    <property type="entry name" value="TPR"/>
    <property type="match status" value="9"/>
</dbReference>
<dbReference type="Gene3D" id="1.25.40.10">
    <property type="entry name" value="Tetratricopeptide repeat domain"/>
    <property type="match status" value="2"/>
</dbReference>
<dbReference type="InterPro" id="IPR017441">
    <property type="entry name" value="Protein_kinase_ATP_BS"/>
</dbReference>
<proteinExistence type="predicted"/>
<accession>A0ABV6YRT9</accession>
<evidence type="ECO:0000313" key="7">
    <source>
        <dbReference type="EMBL" id="MFC1848914.1"/>
    </source>
</evidence>
<comment type="caution">
    <text evidence="7">The sequence shown here is derived from an EMBL/GenBank/DDBJ whole genome shotgun (WGS) entry which is preliminary data.</text>
</comment>
<dbReference type="SUPFAM" id="SSF48452">
    <property type="entry name" value="TPR-like"/>
    <property type="match status" value="3"/>
</dbReference>
<evidence type="ECO:0000259" key="6">
    <source>
        <dbReference type="PROSITE" id="PS50011"/>
    </source>
</evidence>
<keyword evidence="2 4" id="KW-0067">ATP-binding</keyword>
<dbReference type="Gene3D" id="3.40.50.300">
    <property type="entry name" value="P-loop containing nucleotide triphosphate hydrolases"/>
    <property type="match status" value="1"/>
</dbReference>
<dbReference type="PROSITE" id="PS00107">
    <property type="entry name" value="PROTEIN_KINASE_ATP"/>
    <property type="match status" value="1"/>
</dbReference>
<keyword evidence="3" id="KW-0802">TPR repeat</keyword>
<dbReference type="InterPro" id="IPR011990">
    <property type="entry name" value="TPR-like_helical_dom_sf"/>
</dbReference>
<sequence>MKQSSYIGQNSSYELEEPLGRGGMGIVYRARDCQTDERVALKTVLLSKGGGLQGIRREITALARLCHPGIVSIKDHGLQEGIPWYAMEMLQAETLRQFIKKERSIGTAVESEESSTYPLNITSETIVDPHADKTARVWWTRSLSAFQKPGKRSSPDEPVPGAQNQQRASLSEEGGFTKILTVIYRLCQTLAFLHGEGVVHRDLKPENILIQPGEIPVLVDFGLMTVFSGARSREYLKIDDDQAGTVPYMAPEQIRGEFVDARADLYSLGCILYEILLGHPPFFGVKVDQIARAHLYQQPVPPRHFISGLAPQLNELVLKLLAKDPRERIGYADAVAGTLSSYGLSLPEEPELPPCRPYLYRPGFSGRESDLVTLWDTIRNQKEYRGGIVAVGGESGVGKTRLVLEFAAAAAKRGTPVLVGECRDSAAHPLQGFQIPLQMIADYCREKGELETKRILGKSSAILRSYFAELEALPYLEQKTVPAPLTPKAAQERLFNNLADTIEAFAQDRELLIIIDDLQWIDELTLGFLQFLLRGNFFERVPVFYITTHRSEEVTPELQNFLDKPAIVGLQLNRLTENAVSFIMKDMLALSDPPRIFSKFLARHSEGNPFYVAEYLRVAVDEGLLWRGDQGEWLIADREGDPDTEDDYKSLPLPASLYDLVDRHVQRLSPTSQELVLHAAAIGREVDISLLQEILKLSDYELFIVQEEVERIQLMECSANQSLRFMHDKIREGAYQRIPAPEKQDYHFRIACSMEQIYDPEGDDYWAALGYQWEKAGHNTKAQKYYLKAARRAQSVHAHAESIHYFTRFLDLKYPESEEVKDNLYFETVQELAFSQKVSGLWDEAVETLQHGIEQCNIPEWKAKLKADLGFILKEKGHVKQAFSLFEENLLFYQSINNQDGKSGALSRLAMMYEETGEYDRALRYYQKSLVLAEALNNRKNISTILGNMGLVYMAQGNMNKAIDCYQRDLSIKRELNDKQGLCNVLNNMGNYYVLMKEFDNAAACYDEYYQLAKELNLKMHMNTAIGNKGTVHFYQGDLNRALADFHSFLKTSRELGNKLSIGAASANIGTVYQHLGHFDKAREHFLIKLRISEELNDKKGITFIYHNFALLYQQMEQYDEAQNYFNKAIQLSEKLGLKYILCKLYTDKAELCFLQQLYDQVAQFAVKARALAQEIKEKNAQIRIAILEAQLESRSHKTKAIEKLKSLLPQVQSRADEELEARISKELYLLTNQEKYRRKARLLYKKLFEKTPLPRFEKILKELEK</sequence>
<dbReference type="PROSITE" id="PS50293">
    <property type="entry name" value="TPR_REGION"/>
    <property type="match status" value="1"/>
</dbReference>
<dbReference type="InterPro" id="IPR027417">
    <property type="entry name" value="P-loop_NTPase"/>
</dbReference>
<dbReference type="Pfam" id="PF13424">
    <property type="entry name" value="TPR_12"/>
    <property type="match status" value="2"/>
</dbReference>
<keyword evidence="8" id="KW-1185">Reference proteome</keyword>
<dbReference type="PANTHER" id="PTHR16305">
    <property type="entry name" value="TESTICULAR SOLUBLE ADENYLYL CYCLASE"/>
    <property type="match status" value="1"/>
</dbReference>
<dbReference type="EMBL" id="JBHPBY010000012">
    <property type="protein sequence ID" value="MFC1848914.1"/>
    <property type="molecule type" value="Genomic_DNA"/>
</dbReference>
<feature type="repeat" description="TPR" evidence="3">
    <location>
        <begin position="943"/>
        <end position="976"/>
    </location>
</feature>